<evidence type="ECO:0008006" key="10">
    <source>
        <dbReference type="Google" id="ProtNLM"/>
    </source>
</evidence>
<evidence type="ECO:0000259" key="6">
    <source>
        <dbReference type="Pfam" id="PF04542"/>
    </source>
</evidence>
<evidence type="ECO:0000313" key="8">
    <source>
        <dbReference type="EMBL" id="KYF52782.1"/>
    </source>
</evidence>
<evidence type="ECO:0000256" key="2">
    <source>
        <dbReference type="ARBA" id="ARBA00023015"/>
    </source>
</evidence>
<dbReference type="InterPro" id="IPR036388">
    <property type="entry name" value="WH-like_DNA-bd_sf"/>
</dbReference>
<feature type="domain" description="RNA polymerase sigma-70 region 2" evidence="6">
    <location>
        <begin position="18"/>
        <end position="82"/>
    </location>
</feature>
<dbReference type="Proteomes" id="UP000075420">
    <property type="component" value="Unassembled WGS sequence"/>
</dbReference>
<dbReference type="Pfam" id="PF04542">
    <property type="entry name" value="Sigma70_r2"/>
    <property type="match status" value="1"/>
</dbReference>
<dbReference type="Gene3D" id="1.10.10.10">
    <property type="entry name" value="Winged helix-like DNA-binding domain superfamily/Winged helix DNA-binding domain"/>
    <property type="match status" value="1"/>
</dbReference>
<dbReference type="InterPro" id="IPR013325">
    <property type="entry name" value="RNA_pol_sigma_r2"/>
</dbReference>
<comment type="similarity">
    <text evidence="1">Belongs to the sigma-70 factor family. ECF subfamily.</text>
</comment>
<name>A0A150PAQ6_SORCE</name>
<dbReference type="EMBL" id="JELY01002371">
    <property type="protein sequence ID" value="KYF52782.1"/>
    <property type="molecule type" value="Genomic_DNA"/>
</dbReference>
<dbReference type="SUPFAM" id="SSF88659">
    <property type="entry name" value="Sigma3 and sigma4 domains of RNA polymerase sigma factors"/>
    <property type="match status" value="1"/>
</dbReference>
<dbReference type="InterPro" id="IPR039425">
    <property type="entry name" value="RNA_pol_sigma-70-like"/>
</dbReference>
<dbReference type="PANTHER" id="PTHR43133">
    <property type="entry name" value="RNA POLYMERASE ECF-TYPE SIGMA FACTO"/>
    <property type="match status" value="1"/>
</dbReference>
<dbReference type="SUPFAM" id="SSF88946">
    <property type="entry name" value="Sigma2 domain of RNA polymerase sigma factors"/>
    <property type="match status" value="1"/>
</dbReference>
<reference evidence="8 9" key="1">
    <citation type="submission" date="2014-02" db="EMBL/GenBank/DDBJ databases">
        <title>The small core and large imbalanced accessory genome model reveals a collaborative survival strategy of Sorangium cellulosum strains in nature.</title>
        <authorList>
            <person name="Han K."/>
            <person name="Peng R."/>
            <person name="Blom J."/>
            <person name="Li Y.-Z."/>
        </authorList>
    </citation>
    <scope>NUCLEOTIDE SEQUENCE [LARGE SCALE GENOMIC DNA]</scope>
    <source>
        <strain evidence="8 9">So0157-25</strain>
    </source>
</reference>
<evidence type="ECO:0000259" key="7">
    <source>
        <dbReference type="Pfam" id="PF08281"/>
    </source>
</evidence>
<sequence>MVRALIAGEPWAAAAVWNAHAPKVFRIVARVLGPGADAEDVTQEVFVRVFSSVSGLRDPDALGSFVFSVTVRLLKWELRRRRVRRILQLADTAELPEQAVAPADSEAREALGRLYAILDTLSADDRTAFVLRHMEGMSLPEIAEATGISLATVKRRLSRATERVSSEVEKDMSLGAYYMRGEARDDS</sequence>
<dbReference type="PANTHER" id="PTHR43133:SF8">
    <property type="entry name" value="RNA POLYMERASE SIGMA FACTOR HI_1459-RELATED"/>
    <property type="match status" value="1"/>
</dbReference>
<dbReference type="InterPro" id="IPR014284">
    <property type="entry name" value="RNA_pol_sigma-70_dom"/>
</dbReference>
<dbReference type="GO" id="GO:0016987">
    <property type="term" value="F:sigma factor activity"/>
    <property type="evidence" value="ECO:0007669"/>
    <property type="project" value="UniProtKB-KW"/>
</dbReference>
<evidence type="ECO:0000256" key="1">
    <source>
        <dbReference type="ARBA" id="ARBA00010641"/>
    </source>
</evidence>
<dbReference type="GO" id="GO:0003677">
    <property type="term" value="F:DNA binding"/>
    <property type="evidence" value="ECO:0007669"/>
    <property type="project" value="UniProtKB-KW"/>
</dbReference>
<comment type="caution">
    <text evidence="8">The sequence shown here is derived from an EMBL/GenBank/DDBJ whole genome shotgun (WGS) entry which is preliminary data.</text>
</comment>
<dbReference type="InterPro" id="IPR013249">
    <property type="entry name" value="RNA_pol_sigma70_r4_t2"/>
</dbReference>
<evidence type="ECO:0000256" key="3">
    <source>
        <dbReference type="ARBA" id="ARBA00023082"/>
    </source>
</evidence>
<evidence type="ECO:0000256" key="5">
    <source>
        <dbReference type="ARBA" id="ARBA00023163"/>
    </source>
</evidence>
<evidence type="ECO:0000313" key="9">
    <source>
        <dbReference type="Proteomes" id="UP000075420"/>
    </source>
</evidence>
<proteinExistence type="inferred from homology"/>
<keyword evidence="5" id="KW-0804">Transcription</keyword>
<dbReference type="Gene3D" id="1.10.1740.10">
    <property type="match status" value="1"/>
</dbReference>
<accession>A0A150PAQ6</accession>
<dbReference type="InterPro" id="IPR007627">
    <property type="entry name" value="RNA_pol_sigma70_r2"/>
</dbReference>
<dbReference type="GO" id="GO:0006352">
    <property type="term" value="P:DNA-templated transcription initiation"/>
    <property type="evidence" value="ECO:0007669"/>
    <property type="project" value="InterPro"/>
</dbReference>
<organism evidence="8 9">
    <name type="scientific">Sorangium cellulosum</name>
    <name type="common">Polyangium cellulosum</name>
    <dbReference type="NCBI Taxonomy" id="56"/>
    <lineage>
        <taxon>Bacteria</taxon>
        <taxon>Pseudomonadati</taxon>
        <taxon>Myxococcota</taxon>
        <taxon>Polyangia</taxon>
        <taxon>Polyangiales</taxon>
        <taxon>Polyangiaceae</taxon>
        <taxon>Sorangium</taxon>
    </lineage>
</organism>
<gene>
    <name evidence="8" type="ORF">BE08_33180</name>
</gene>
<keyword evidence="4" id="KW-0238">DNA-binding</keyword>
<dbReference type="CDD" id="cd06171">
    <property type="entry name" value="Sigma70_r4"/>
    <property type="match status" value="1"/>
</dbReference>
<dbReference type="Pfam" id="PF08281">
    <property type="entry name" value="Sigma70_r4_2"/>
    <property type="match status" value="1"/>
</dbReference>
<keyword evidence="2" id="KW-0805">Transcription regulation</keyword>
<keyword evidence="3" id="KW-0731">Sigma factor</keyword>
<dbReference type="NCBIfam" id="TIGR02937">
    <property type="entry name" value="sigma70-ECF"/>
    <property type="match status" value="1"/>
</dbReference>
<dbReference type="AlphaFoldDB" id="A0A150PAQ6"/>
<feature type="domain" description="RNA polymerase sigma factor 70 region 4 type 2" evidence="7">
    <location>
        <begin position="112"/>
        <end position="160"/>
    </location>
</feature>
<protein>
    <recommendedName>
        <fullName evidence="10">RNA polymerase subunit sigma</fullName>
    </recommendedName>
</protein>
<dbReference type="InterPro" id="IPR013324">
    <property type="entry name" value="RNA_pol_sigma_r3/r4-like"/>
</dbReference>
<evidence type="ECO:0000256" key="4">
    <source>
        <dbReference type="ARBA" id="ARBA00023125"/>
    </source>
</evidence>